<dbReference type="AlphaFoldDB" id="A0AAW0TBY0"/>
<comment type="caution">
    <text evidence="3">The sequence shown here is derived from an EMBL/GenBank/DDBJ whole genome shotgun (WGS) entry which is preliminary data.</text>
</comment>
<organism evidence="3 4">
    <name type="scientific">Scylla paramamosain</name>
    <name type="common">Mud crab</name>
    <dbReference type="NCBI Taxonomy" id="85552"/>
    <lineage>
        <taxon>Eukaryota</taxon>
        <taxon>Metazoa</taxon>
        <taxon>Ecdysozoa</taxon>
        <taxon>Arthropoda</taxon>
        <taxon>Crustacea</taxon>
        <taxon>Multicrustacea</taxon>
        <taxon>Malacostraca</taxon>
        <taxon>Eumalacostraca</taxon>
        <taxon>Eucarida</taxon>
        <taxon>Decapoda</taxon>
        <taxon>Pleocyemata</taxon>
        <taxon>Brachyura</taxon>
        <taxon>Eubrachyura</taxon>
        <taxon>Portunoidea</taxon>
        <taxon>Portunidae</taxon>
        <taxon>Portuninae</taxon>
        <taxon>Scylla</taxon>
    </lineage>
</organism>
<sequence>MSGVAAGSFLLLLLLLLLMYVFGFFPRGYKWRRSSASHSRQSPAIPRSLLKDGLSQPRAPSPAGRSKVRHE</sequence>
<name>A0AAW0TBY0_SCYPA</name>
<keyword evidence="2" id="KW-0472">Membrane</keyword>
<feature type="region of interest" description="Disordered" evidence="1">
    <location>
        <begin position="33"/>
        <end position="71"/>
    </location>
</feature>
<reference evidence="3 4" key="1">
    <citation type="submission" date="2023-03" db="EMBL/GenBank/DDBJ databases">
        <title>High-quality genome of Scylla paramamosain provides insights in environmental adaptation.</title>
        <authorList>
            <person name="Zhang L."/>
        </authorList>
    </citation>
    <scope>NUCLEOTIDE SEQUENCE [LARGE SCALE GENOMIC DNA]</scope>
    <source>
        <strain evidence="3">LZ_2023a</strain>
        <tissue evidence="3">Muscle</tissue>
    </source>
</reference>
<evidence type="ECO:0000313" key="3">
    <source>
        <dbReference type="EMBL" id="KAK8385165.1"/>
    </source>
</evidence>
<evidence type="ECO:0000256" key="1">
    <source>
        <dbReference type="SAM" id="MobiDB-lite"/>
    </source>
</evidence>
<proteinExistence type="predicted"/>
<dbReference type="EMBL" id="JARAKH010000033">
    <property type="protein sequence ID" value="KAK8385165.1"/>
    <property type="molecule type" value="Genomic_DNA"/>
</dbReference>
<evidence type="ECO:0000256" key="2">
    <source>
        <dbReference type="SAM" id="Phobius"/>
    </source>
</evidence>
<keyword evidence="4" id="KW-1185">Reference proteome</keyword>
<dbReference type="Proteomes" id="UP001487740">
    <property type="component" value="Unassembled WGS sequence"/>
</dbReference>
<accession>A0AAW0TBY0</accession>
<feature type="transmembrane region" description="Helical" evidence="2">
    <location>
        <begin position="6"/>
        <end position="25"/>
    </location>
</feature>
<keyword evidence="2" id="KW-1133">Transmembrane helix</keyword>
<protein>
    <recommendedName>
        <fullName evidence="5">Secreted protein</fullName>
    </recommendedName>
</protein>
<evidence type="ECO:0000313" key="4">
    <source>
        <dbReference type="Proteomes" id="UP001487740"/>
    </source>
</evidence>
<keyword evidence="2" id="KW-0812">Transmembrane</keyword>
<gene>
    <name evidence="3" type="ORF">O3P69_012154</name>
</gene>
<evidence type="ECO:0008006" key="5">
    <source>
        <dbReference type="Google" id="ProtNLM"/>
    </source>
</evidence>